<dbReference type="STRING" id="1764295.A0A5B8MVW0"/>
<evidence type="ECO:0000313" key="7">
    <source>
        <dbReference type="Proteomes" id="UP000316726"/>
    </source>
</evidence>
<keyword evidence="7" id="KW-1185">Reference proteome</keyword>
<dbReference type="InterPro" id="IPR006887">
    <property type="entry name" value="P4R3-like_central_dom"/>
</dbReference>
<protein>
    <submittedName>
        <fullName evidence="6">DUF625 domain-containing protein</fullName>
    </submittedName>
</protein>
<feature type="region of interest" description="Disordered" evidence="3">
    <location>
        <begin position="672"/>
        <end position="710"/>
    </location>
</feature>
<sequence>MEQPQRRVKVYSLAEDGTWEDNGVGHVVLQENLSDRSRSIIVVSETDPGPPLMLSRILPTNAYQRQGDGTIITWTDPEVSNDVAISFQHEEGCEYIWKELQSYKAQMLGFQSSRLGGEQSGAAVQQQQQSLTGMIDEVAMERSGVDKQGVRLGQVGQLGQAENFQRIEMPELEVGNLQAIAKVFVDLHPCHREGFAVQIRESDFLTKLSEIFHILEDVEDEESLQHVNSIMKGLVMLNDPGILEIVFSDGAILDTIGMLEYDSSFPEKQNHRETLKSEIKFKEVVPIQRGDVLSKIHQTFKISYIKDTILPIVLDDATFGTLSSIIMYNNIEILQALASDPDFFSNLFDKMKNTEKKTAEWVSLVDFVQELCDHAKHLQVHQRHQLFLHFIRLGLFDITSSILRDSDDSLRLKGMDVMMSTLHHDPTLLRGYLMQDASGENSLMVTMMDTLLLESQRGLQEQISDVIRMLLDPESIQPVMKENKNEFWDVFYENYFGKVVGVLTPDSNPITLVLVLDLLCFCVHAHSMWIKYFFLRNKIVHKVSQLMHRREKVVVLAALRLLRACVGIKDEFYYTQITGSDAFAPVVQAFLANGEKYNMLNSAVLELFEYMKKENLRMLIKYSIEKFWDKLSGVEYVQSFRQLKLKHEQNLNNETMRMEGDEKTVLAEMRLSRMRKRRDGSMEKEEEDYFESDEGEDPGPSAPDPASNTQMDVSASMEMDVGEGEGVPVSASPSHAGTAVLLNSSSPLAMNPLVDYDLDDTGNSPPGQSTLYTKANAPPPVNGEDKPKES</sequence>
<dbReference type="OrthoDB" id="27483at2759"/>
<comment type="subcellular location">
    <subcellularLocation>
        <location evidence="1">Nucleus</location>
    </subcellularLocation>
</comment>
<dbReference type="InterPro" id="IPR055236">
    <property type="entry name" value="EVH1_PP4R3"/>
</dbReference>
<dbReference type="InterPro" id="IPR016024">
    <property type="entry name" value="ARM-type_fold"/>
</dbReference>
<dbReference type="InterPro" id="IPR011993">
    <property type="entry name" value="PH-like_dom_sf"/>
</dbReference>
<keyword evidence="2" id="KW-0539">Nucleus</keyword>
<evidence type="ECO:0000259" key="4">
    <source>
        <dbReference type="Pfam" id="PF04802"/>
    </source>
</evidence>
<dbReference type="GO" id="GO:0005654">
    <property type="term" value="C:nucleoplasm"/>
    <property type="evidence" value="ECO:0007669"/>
    <property type="project" value="TreeGrafter"/>
</dbReference>
<dbReference type="SUPFAM" id="SSF50729">
    <property type="entry name" value="PH domain-like"/>
    <property type="match status" value="1"/>
</dbReference>
<dbReference type="EMBL" id="CP031047">
    <property type="protein sequence ID" value="QDZ24679.1"/>
    <property type="molecule type" value="Genomic_DNA"/>
</dbReference>
<dbReference type="PANTHER" id="PTHR23318">
    <property type="entry name" value="ATP SYNTHASE GAMMA-RELATED"/>
    <property type="match status" value="1"/>
</dbReference>
<dbReference type="Gene3D" id="2.30.29.30">
    <property type="entry name" value="Pleckstrin-homology domain (PH domain)/Phosphotyrosine-binding domain (PTB)"/>
    <property type="match status" value="1"/>
</dbReference>
<dbReference type="GO" id="GO:0072542">
    <property type="term" value="F:protein phosphatase activator activity"/>
    <property type="evidence" value="ECO:0007669"/>
    <property type="project" value="TreeGrafter"/>
</dbReference>
<name>A0A5B8MVW0_9CHLO</name>
<feature type="region of interest" description="Disordered" evidence="3">
    <location>
        <begin position="749"/>
        <end position="790"/>
    </location>
</feature>
<organism evidence="6 7">
    <name type="scientific">Chloropicon primus</name>
    <dbReference type="NCBI Taxonomy" id="1764295"/>
    <lineage>
        <taxon>Eukaryota</taxon>
        <taxon>Viridiplantae</taxon>
        <taxon>Chlorophyta</taxon>
        <taxon>Chloropicophyceae</taxon>
        <taxon>Chloropicales</taxon>
        <taxon>Chloropicaceae</taxon>
        <taxon>Chloropicon</taxon>
    </lineage>
</organism>
<feature type="domain" description="PP4R3 EVH1-like" evidence="5">
    <location>
        <begin position="6"/>
        <end position="108"/>
    </location>
</feature>
<evidence type="ECO:0000256" key="2">
    <source>
        <dbReference type="ARBA" id="ARBA00023242"/>
    </source>
</evidence>
<evidence type="ECO:0000256" key="1">
    <source>
        <dbReference type="ARBA" id="ARBA00004123"/>
    </source>
</evidence>
<feature type="compositionally biased region" description="Acidic residues" evidence="3">
    <location>
        <begin position="684"/>
        <end position="697"/>
    </location>
</feature>
<feature type="region of interest" description="Disordered" evidence="3">
    <location>
        <begin position="719"/>
        <end position="738"/>
    </location>
</feature>
<proteinExistence type="predicted"/>
<gene>
    <name evidence="6" type="ORF">A3770_14p71970</name>
</gene>
<evidence type="ECO:0000256" key="3">
    <source>
        <dbReference type="SAM" id="MobiDB-lite"/>
    </source>
</evidence>
<evidence type="ECO:0000259" key="5">
    <source>
        <dbReference type="Pfam" id="PF22972"/>
    </source>
</evidence>
<dbReference type="PANTHER" id="PTHR23318:SF0">
    <property type="entry name" value="SERINE_THREONINE-PROTEIN PHOSPHATASE 4 REGULATORY SUBUNIT 3"/>
    <property type="match status" value="1"/>
</dbReference>
<evidence type="ECO:0000313" key="6">
    <source>
        <dbReference type="EMBL" id="QDZ24679.1"/>
    </source>
</evidence>
<reference evidence="6 7" key="1">
    <citation type="submission" date="2018-07" db="EMBL/GenBank/DDBJ databases">
        <title>The complete nuclear genome of the prasinophyte Chloropicon primus (CCMP1205).</title>
        <authorList>
            <person name="Pombert J.-F."/>
            <person name="Otis C."/>
            <person name="Turmel M."/>
            <person name="Lemieux C."/>
        </authorList>
    </citation>
    <scope>NUCLEOTIDE SEQUENCE [LARGE SCALE GENOMIC DNA]</scope>
    <source>
        <strain evidence="6 7">CCMP1205</strain>
    </source>
</reference>
<dbReference type="SUPFAM" id="SSF48371">
    <property type="entry name" value="ARM repeat"/>
    <property type="match status" value="1"/>
</dbReference>
<feature type="compositionally biased region" description="Polar residues" evidence="3">
    <location>
        <begin position="761"/>
        <end position="773"/>
    </location>
</feature>
<dbReference type="Pfam" id="PF04802">
    <property type="entry name" value="PP4R3"/>
    <property type="match status" value="1"/>
</dbReference>
<dbReference type="Pfam" id="PF22972">
    <property type="entry name" value="EVH1_PP4R3"/>
    <property type="match status" value="1"/>
</dbReference>
<dbReference type="InterPro" id="IPR051137">
    <property type="entry name" value="PP4R3-like"/>
</dbReference>
<accession>A0A5B8MVW0</accession>
<dbReference type="AlphaFoldDB" id="A0A5B8MVW0"/>
<dbReference type="Proteomes" id="UP000316726">
    <property type="component" value="Chromosome 14"/>
</dbReference>
<feature type="domain" description="Serine/threonine-protein phosphatase 4 regulatory subunit 3-like central" evidence="4">
    <location>
        <begin position="187"/>
        <end position="649"/>
    </location>
</feature>
<dbReference type="GO" id="GO:0030289">
    <property type="term" value="C:protein phosphatase 4 complex"/>
    <property type="evidence" value="ECO:0007669"/>
    <property type="project" value="TreeGrafter"/>
</dbReference>